<comment type="caution">
    <text evidence="3">The sequence shown here is derived from an EMBL/GenBank/DDBJ whole genome shotgun (WGS) entry which is preliminary data.</text>
</comment>
<dbReference type="EMBL" id="BAAAJE010000006">
    <property type="protein sequence ID" value="GAA1134913.1"/>
    <property type="molecule type" value="Genomic_DNA"/>
</dbReference>
<feature type="signal peptide" evidence="1">
    <location>
        <begin position="1"/>
        <end position="27"/>
    </location>
</feature>
<organism evidence="3 4">
    <name type="scientific">Nocardioides aquiterrae</name>
    <dbReference type="NCBI Taxonomy" id="203799"/>
    <lineage>
        <taxon>Bacteria</taxon>
        <taxon>Bacillati</taxon>
        <taxon>Actinomycetota</taxon>
        <taxon>Actinomycetes</taxon>
        <taxon>Propionibacteriales</taxon>
        <taxon>Nocardioidaceae</taxon>
        <taxon>Nocardioides</taxon>
    </lineage>
</organism>
<dbReference type="Gene3D" id="2.60.40.1120">
    <property type="entry name" value="Carboxypeptidase-like, regulatory domain"/>
    <property type="match status" value="1"/>
</dbReference>
<name>A0ABN1UB28_9ACTN</name>
<dbReference type="InterPro" id="IPR013783">
    <property type="entry name" value="Ig-like_fold"/>
</dbReference>
<keyword evidence="4" id="KW-1185">Reference proteome</keyword>
<feature type="chain" id="PRO_5046062301" description="Bacterial Ig-like domain-containing protein" evidence="1">
    <location>
        <begin position="28"/>
        <end position="239"/>
    </location>
</feature>
<dbReference type="SUPFAM" id="SSF49464">
    <property type="entry name" value="Carboxypeptidase regulatory domain-like"/>
    <property type="match status" value="1"/>
</dbReference>
<proteinExistence type="predicted"/>
<reference evidence="3 4" key="1">
    <citation type="journal article" date="2019" name="Int. J. Syst. Evol. Microbiol.">
        <title>The Global Catalogue of Microorganisms (GCM) 10K type strain sequencing project: providing services to taxonomists for standard genome sequencing and annotation.</title>
        <authorList>
            <consortium name="The Broad Institute Genomics Platform"/>
            <consortium name="The Broad Institute Genome Sequencing Center for Infectious Disease"/>
            <person name="Wu L."/>
            <person name="Ma J."/>
        </authorList>
    </citation>
    <scope>NUCLEOTIDE SEQUENCE [LARGE SCALE GENOMIC DNA]</scope>
    <source>
        <strain evidence="3 4">JCM 11813</strain>
    </source>
</reference>
<dbReference type="Pfam" id="PF13620">
    <property type="entry name" value="CarboxypepD_reg"/>
    <property type="match status" value="1"/>
</dbReference>
<dbReference type="RefSeq" id="WP_343906765.1">
    <property type="nucleotide sequence ID" value="NZ_BAAAJE010000006.1"/>
</dbReference>
<evidence type="ECO:0000313" key="4">
    <source>
        <dbReference type="Proteomes" id="UP001499979"/>
    </source>
</evidence>
<gene>
    <name evidence="3" type="ORF">GCM10009606_13960</name>
</gene>
<dbReference type="InterPro" id="IPR008969">
    <property type="entry name" value="CarboxyPept-like_regulatory"/>
</dbReference>
<protein>
    <recommendedName>
        <fullName evidence="2">Bacterial Ig-like domain-containing protein</fullName>
    </recommendedName>
</protein>
<sequence length="239" mass="25288">MSRRRIATLLASCGVLLAAPHALPAQAAPSSADRAVAPLRAEVHPLIRGVVVDQDGDPVDDVEVQATKADGTEQASALTYASDREDGPQHGYFFLEVTKGTYTVTLSKKGYKTVEYDAGTISKRGQKVSMGELVIKKVAADTDTKAALKKATVTTKQHGEVTVTVSSKGAKPLGDIEIREGKHAVGDGTLRKSDGGTVTIELDKLPKGEHELKAYFLGSAGFKASSSKAFTLTVVKPRR</sequence>
<evidence type="ECO:0000256" key="1">
    <source>
        <dbReference type="SAM" id="SignalP"/>
    </source>
</evidence>
<dbReference type="Pfam" id="PF16640">
    <property type="entry name" value="Big_3_5"/>
    <property type="match status" value="1"/>
</dbReference>
<dbReference type="Gene3D" id="2.60.40.10">
    <property type="entry name" value="Immunoglobulins"/>
    <property type="match status" value="1"/>
</dbReference>
<evidence type="ECO:0000313" key="3">
    <source>
        <dbReference type="EMBL" id="GAA1134913.1"/>
    </source>
</evidence>
<dbReference type="Proteomes" id="UP001499979">
    <property type="component" value="Unassembled WGS sequence"/>
</dbReference>
<feature type="domain" description="Bacterial Ig-like" evidence="2">
    <location>
        <begin position="150"/>
        <end position="234"/>
    </location>
</feature>
<accession>A0ABN1UB28</accession>
<evidence type="ECO:0000259" key="2">
    <source>
        <dbReference type="Pfam" id="PF16640"/>
    </source>
</evidence>
<keyword evidence="1" id="KW-0732">Signal</keyword>
<dbReference type="InterPro" id="IPR032109">
    <property type="entry name" value="Big_3_5"/>
</dbReference>